<name>A0ACA9R4E9_9GLOM</name>
<sequence length="99" mass="11358">DPCTRAAWLITQYGISHSLFHAIRLGPSFVTVDVIKCLLAQDANMSRYFIQRLLMHYGSYDQQLIELKIKYNIRTADIGRVRAFQKSIGCPWASNLPIE</sequence>
<accession>A0ACA9R4E9</accession>
<gene>
    <name evidence="1" type="ORF">SPELUC_LOCUS16037</name>
</gene>
<evidence type="ECO:0000313" key="2">
    <source>
        <dbReference type="Proteomes" id="UP000789366"/>
    </source>
</evidence>
<feature type="non-terminal residue" evidence="1">
    <location>
        <position position="1"/>
    </location>
</feature>
<comment type="caution">
    <text evidence="1">The sequence shown here is derived from an EMBL/GenBank/DDBJ whole genome shotgun (WGS) entry which is preliminary data.</text>
</comment>
<keyword evidence="2" id="KW-1185">Reference proteome</keyword>
<reference evidence="1" key="1">
    <citation type="submission" date="2021-06" db="EMBL/GenBank/DDBJ databases">
        <authorList>
            <person name="Kallberg Y."/>
            <person name="Tangrot J."/>
            <person name="Rosling A."/>
        </authorList>
    </citation>
    <scope>NUCLEOTIDE SEQUENCE</scope>
    <source>
        <strain evidence="1">28 12/20/2015</strain>
    </source>
</reference>
<proteinExistence type="predicted"/>
<feature type="non-terminal residue" evidence="1">
    <location>
        <position position="99"/>
    </location>
</feature>
<dbReference type="Proteomes" id="UP000789366">
    <property type="component" value="Unassembled WGS sequence"/>
</dbReference>
<evidence type="ECO:0000313" key="1">
    <source>
        <dbReference type="EMBL" id="CAG8775386.1"/>
    </source>
</evidence>
<protein>
    <submittedName>
        <fullName evidence="1">90_t:CDS:1</fullName>
    </submittedName>
</protein>
<dbReference type="EMBL" id="CAJVPW010056723">
    <property type="protein sequence ID" value="CAG8775386.1"/>
    <property type="molecule type" value="Genomic_DNA"/>
</dbReference>
<organism evidence="1 2">
    <name type="scientific">Cetraspora pellucida</name>
    <dbReference type="NCBI Taxonomy" id="1433469"/>
    <lineage>
        <taxon>Eukaryota</taxon>
        <taxon>Fungi</taxon>
        <taxon>Fungi incertae sedis</taxon>
        <taxon>Mucoromycota</taxon>
        <taxon>Glomeromycotina</taxon>
        <taxon>Glomeromycetes</taxon>
        <taxon>Diversisporales</taxon>
        <taxon>Gigasporaceae</taxon>
        <taxon>Cetraspora</taxon>
    </lineage>
</organism>